<comment type="caution">
    <text evidence="1">The sequence shown here is derived from an EMBL/GenBank/DDBJ whole genome shotgun (WGS) entry which is preliminary data.</text>
</comment>
<dbReference type="InterPro" id="IPR010022">
    <property type="entry name" value="XkdX"/>
</dbReference>
<dbReference type="AlphaFoldDB" id="A0AAX6LGQ9"/>
<dbReference type="EMBL" id="JAPEQV010000017">
    <property type="protein sequence ID" value="MDF2313771.1"/>
    <property type="molecule type" value="Genomic_DNA"/>
</dbReference>
<dbReference type="Pfam" id="PF09693">
    <property type="entry name" value="Phage_XkdX"/>
    <property type="match status" value="1"/>
</dbReference>
<name>A0AAX6LGQ9_LACPE</name>
<evidence type="ECO:0000313" key="2">
    <source>
        <dbReference type="Proteomes" id="UP001151834"/>
    </source>
</evidence>
<protein>
    <submittedName>
        <fullName evidence="1">XkdX family protein</fullName>
    </submittedName>
</protein>
<evidence type="ECO:0000313" key="1">
    <source>
        <dbReference type="EMBL" id="MDF2313771.1"/>
    </source>
</evidence>
<sequence length="58" mass="6383">MIIVFKFAYQLWHTMSKSDVAAEVAKNSITADDYKTITGEDYVAPAQVDGGNQGETQK</sequence>
<accession>A0AAX6LGQ9</accession>
<proteinExistence type="predicted"/>
<organism evidence="1 2">
    <name type="scientific">Lactiplantibacillus pentosus</name>
    <name type="common">Lactobacillus pentosus</name>
    <dbReference type="NCBI Taxonomy" id="1589"/>
    <lineage>
        <taxon>Bacteria</taxon>
        <taxon>Bacillati</taxon>
        <taxon>Bacillota</taxon>
        <taxon>Bacilli</taxon>
        <taxon>Lactobacillales</taxon>
        <taxon>Lactobacillaceae</taxon>
        <taxon>Lactiplantibacillus</taxon>
    </lineage>
</organism>
<dbReference type="RefSeq" id="WP_275875262.1">
    <property type="nucleotide sequence ID" value="NZ_JAPEQV010000017.1"/>
</dbReference>
<reference evidence="1" key="1">
    <citation type="submission" date="2022-11" db="EMBL/GenBank/DDBJ databases">
        <authorList>
            <person name="Wang Z."/>
        </authorList>
    </citation>
    <scope>NUCLEOTIDE SEQUENCE</scope>
    <source>
        <strain evidence="1">P2000</strain>
    </source>
</reference>
<reference evidence="1" key="2">
    <citation type="journal article" date="2023" name="Front Nutr">
        <title>Lactiplantibacillus pentosus P2020 protects the hyperuricemia and renal inflammation in mice.</title>
        <authorList>
            <person name="Wang Z."/>
            <person name="Song L."/>
            <person name="Li X."/>
            <person name="Xiao Y."/>
            <person name="Huang Y."/>
            <person name="Zhang Y."/>
            <person name="Li J."/>
            <person name="Li M."/>
            <person name="Ren Z."/>
        </authorList>
    </citation>
    <scope>NUCLEOTIDE SEQUENCE</scope>
    <source>
        <strain evidence="1">P2000</strain>
    </source>
</reference>
<gene>
    <name evidence="1" type="ORF">OOJ94_13165</name>
</gene>
<dbReference type="Proteomes" id="UP001151834">
    <property type="component" value="Unassembled WGS sequence"/>
</dbReference>